<protein>
    <recommendedName>
        <fullName evidence="1">TonB C-terminal domain-containing protein</fullName>
    </recommendedName>
</protein>
<dbReference type="SUPFAM" id="SSF74653">
    <property type="entry name" value="TolA/TonB C-terminal domain"/>
    <property type="match status" value="1"/>
</dbReference>
<proteinExistence type="predicted"/>
<dbReference type="Proteomes" id="UP000642809">
    <property type="component" value="Unassembled WGS sequence"/>
</dbReference>
<evidence type="ECO:0000313" key="2">
    <source>
        <dbReference type="EMBL" id="GHB41772.1"/>
    </source>
</evidence>
<dbReference type="AlphaFoldDB" id="A0A8J3CYC9"/>
<evidence type="ECO:0000259" key="1">
    <source>
        <dbReference type="Pfam" id="PF03544"/>
    </source>
</evidence>
<gene>
    <name evidence="2" type="ORF">GCM10008106_23450</name>
</gene>
<comment type="caution">
    <text evidence="2">The sequence shown here is derived from an EMBL/GenBank/DDBJ whole genome shotgun (WGS) entry which is preliminary data.</text>
</comment>
<dbReference type="InterPro" id="IPR037682">
    <property type="entry name" value="TonB_C"/>
</dbReference>
<dbReference type="EMBL" id="BMYF01000014">
    <property type="protein sequence ID" value="GHB41772.1"/>
    <property type="molecule type" value="Genomic_DNA"/>
</dbReference>
<dbReference type="GO" id="GO:0055085">
    <property type="term" value="P:transmembrane transport"/>
    <property type="evidence" value="ECO:0007669"/>
    <property type="project" value="InterPro"/>
</dbReference>
<organism evidence="2 3">
    <name type="scientific">Mongoliitalea lutea</name>
    <dbReference type="NCBI Taxonomy" id="849756"/>
    <lineage>
        <taxon>Bacteria</taxon>
        <taxon>Pseudomonadati</taxon>
        <taxon>Bacteroidota</taxon>
        <taxon>Cytophagia</taxon>
        <taxon>Cytophagales</taxon>
        <taxon>Cyclobacteriaceae</taxon>
        <taxon>Mongoliitalea</taxon>
    </lineage>
</organism>
<dbReference type="Pfam" id="PF03544">
    <property type="entry name" value="TonB_C"/>
    <property type="match status" value="1"/>
</dbReference>
<evidence type="ECO:0000313" key="3">
    <source>
        <dbReference type="Proteomes" id="UP000642809"/>
    </source>
</evidence>
<sequence>MIKTASGLSELILTFTMDTVKVFEKREDKNEEGTVIKKIQTEYTDQGALKARTVKDLLTSTNSTETFFLNGHPKSKTTSKAGTIVEELYFDEDGQELSKATKIAPLPKGNMQGWYKYLANNMRMPEDVKRSGLNETVYVKFEVATDGSLDNIHVLNPEEVHTSISKEAIRLLTKYPHQWTPGTLNGVATAMDMILPLRFKYGN</sequence>
<reference evidence="2" key="2">
    <citation type="submission" date="2020-09" db="EMBL/GenBank/DDBJ databases">
        <authorList>
            <person name="Sun Q."/>
            <person name="Kim S."/>
        </authorList>
    </citation>
    <scope>NUCLEOTIDE SEQUENCE</scope>
    <source>
        <strain evidence="2">KCTC 23224</strain>
    </source>
</reference>
<reference evidence="2" key="1">
    <citation type="journal article" date="2014" name="Int. J. Syst. Evol. Microbiol.">
        <title>Complete genome sequence of Corynebacterium casei LMG S-19264T (=DSM 44701T), isolated from a smear-ripened cheese.</title>
        <authorList>
            <consortium name="US DOE Joint Genome Institute (JGI-PGF)"/>
            <person name="Walter F."/>
            <person name="Albersmeier A."/>
            <person name="Kalinowski J."/>
            <person name="Ruckert C."/>
        </authorList>
    </citation>
    <scope>NUCLEOTIDE SEQUENCE</scope>
    <source>
        <strain evidence="2">KCTC 23224</strain>
    </source>
</reference>
<accession>A0A8J3CYC9</accession>
<dbReference type="Gene3D" id="3.30.1150.10">
    <property type="match status" value="1"/>
</dbReference>
<feature type="domain" description="TonB C-terminal" evidence="1">
    <location>
        <begin position="122"/>
        <end position="200"/>
    </location>
</feature>
<keyword evidence="3" id="KW-1185">Reference proteome</keyword>
<name>A0A8J3CYC9_9BACT</name>